<dbReference type="Proteomes" id="UP000286415">
    <property type="component" value="Unassembled WGS sequence"/>
</dbReference>
<dbReference type="Gene3D" id="3.10.450.60">
    <property type="match status" value="1"/>
</dbReference>
<feature type="region of interest" description="Disordered" evidence="2">
    <location>
        <begin position="717"/>
        <end position="737"/>
    </location>
</feature>
<comment type="caution">
    <text evidence="3">The sequence shown here is derived from an EMBL/GenBank/DDBJ whole genome shotgun (WGS) entry which is preliminary data.</text>
</comment>
<protein>
    <submittedName>
        <fullName evidence="3">Arachidonate 5-lipoxygenase</fullName>
    </submittedName>
</protein>
<dbReference type="GO" id="GO:0034440">
    <property type="term" value="P:lipid oxidation"/>
    <property type="evidence" value="ECO:0007669"/>
    <property type="project" value="InterPro"/>
</dbReference>
<dbReference type="SUPFAM" id="SSF48484">
    <property type="entry name" value="Lipoxigenase"/>
    <property type="match status" value="1"/>
</dbReference>
<dbReference type="PANTHER" id="PTHR11771">
    <property type="entry name" value="LIPOXYGENASE"/>
    <property type="match status" value="1"/>
</dbReference>
<dbReference type="PRINTS" id="PR00087">
    <property type="entry name" value="LIPOXYGENASE"/>
</dbReference>
<dbReference type="InterPro" id="IPR001024">
    <property type="entry name" value="PLAT/LH2_dom"/>
</dbReference>
<reference evidence="3 4" key="2">
    <citation type="journal article" date="2021" name="Genomics">
        <title>High-quality reference genome for Clonorchis sinensis.</title>
        <authorList>
            <person name="Young N.D."/>
            <person name="Stroehlein A.J."/>
            <person name="Kinkar L."/>
            <person name="Wang T."/>
            <person name="Sohn W.M."/>
            <person name="Chang B.C.H."/>
            <person name="Kaur P."/>
            <person name="Weisz D."/>
            <person name="Dudchenko O."/>
            <person name="Aiden E.L."/>
            <person name="Korhonen P.K."/>
            <person name="Gasser R.B."/>
        </authorList>
    </citation>
    <scope>NUCLEOTIDE SEQUENCE [LARGE SCALE GENOMIC DNA]</scope>
    <source>
        <strain evidence="3">Cs-k2</strain>
    </source>
</reference>
<dbReference type="GO" id="GO:0046872">
    <property type="term" value="F:metal ion binding"/>
    <property type="evidence" value="ECO:0007669"/>
    <property type="project" value="InterPro"/>
</dbReference>
<dbReference type="PROSITE" id="PS50095">
    <property type="entry name" value="PLAT"/>
    <property type="match status" value="1"/>
</dbReference>
<dbReference type="Pfam" id="PF01477">
    <property type="entry name" value="PLAT"/>
    <property type="match status" value="1"/>
</dbReference>
<dbReference type="PROSITE" id="PS00081">
    <property type="entry name" value="LIPOXYGENASE_2"/>
    <property type="match status" value="1"/>
</dbReference>
<dbReference type="OrthoDB" id="407298at2759"/>
<gene>
    <name evidence="3" type="ORF">CSKR_104059</name>
</gene>
<comment type="caution">
    <text evidence="1">Lacks conserved residue(s) required for the propagation of feature annotation.</text>
</comment>
<evidence type="ECO:0000313" key="3">
    <source>
        <dbReference type="EMBL" id="KAG5448632.1"/>
    </source>
</evidence>
<dbReference type="AlphaFoldDB" id="A0A3R7H8R0"/>
<evidence type="ECO:0000256" key="1">
    <source>
        <dbReference type="PROSITE-ProRule" id="PRU00152"/>
    </source>
</evidence>
<evidence type="ECO:0000256" key="2">
    <source>
        <dbReference type="SAM" id="MobiDB-lite"/>
    </source>
</evidence>
<keyword evidence="4" id="KW-1185">Reference proteome</keyword>
<organism evidence="3 4">
    <name type="scientific">Clonorchis sinensis</name>
    <name type="common">Chinese liver fluke</name>
    <dbReference type="NCBI Taxonomy" id="79923"/>
    <lineage>
        <taxon>Eukaryota</taxon>
        <taxon>Metazoa</taxon>
        <taxon>Spiralia</taxon>
        <taxon>Lophotrochozoa</taxon>
        <taxon>Platyhelminthes</taxon>
        <taxon>Trematoda</taxon>
        <taxon>Digenea</taxon>
        <taxon>Opisthorchiida</taxon>
        <taxon>Opisthorchiata</taxon>
        <taxon>Opisthorchiidae</taxon>
        <taxon>Clonorchis</taxon>
    </lineage>
</organism>
<dbReference type="GO" id="GO:0016702">
    <property type="term" value="F:oxidoreductase activity, acting on single donors with incorporation of molecular oxygen, incorporation of two atoms of oxygen"/>
    <property type="evidence" value="ECO:0007669"/>
    <property type="project" value="InterPro"/>
</dbReference>
<dbReference type="SUPFAM" id="SSF49723">
    <property type="entry name" value="Lipase/lipooxygenase domain (PLAT/LH2 domain)"/>
    <property type="match status" value="1"/>
</dbReference>
<evidence type="ECO:0000313" key="4">
    <source>
        <dbReference type="Proteomes" id="UP000286415"/>
    </source>
</evidence>
<reference evidence="3 4" key="1">
    <citation type="journal article" date="2018" name="Biotechnol. Adv.">
        <title>Improved genomic resources and new bioinformatic workflow for the carcinogenic parasite Clonorchis sinensis: Biotechnological implications.</title>
        <authorList>
            <person name="Wang D."/>
            <person name="Korhonen P.K."/>
            <person name="Gasser R.B."/>
            <person name="Young N.D."/>
        </authorList>
    </citation>
    <scope>NUCLEOTIDE SEQUENCE [LARGE SCALE GENOMIC DNA]</scope>
    <source>
        <strain evidence="3">Cs-k2</strain>
    </source>
</reference>
<dbReference type="Pfam" id="PF00305">
    <property type="entry name" value="Lipoxygenase"/>
    <property type="match status" value="1"/>
</dbReference>
<dbReference type="InterPro" id="IPR036392">
    <property type="entry name" value="PLAT/LH2_dom_sf"/>
</dbReference>
<proteinExistence type="predicted"/>
<dbReference type="InterPro" id="IPR020834">
    <property type="entry name" value="LipOase_CS"/>
</dbReference>
<dbReference type="PROSITE" id="PS51393">
    <property type="entry name" value="LIPOXYGENASE_3"/>
    <property type="match status" value="1"/>
</dbReference>
<feature type="non-terminal residue" evidence="3">
    <location>
        <position position="1"/>
    </location>
</feature>
<name>A0A3R7H8R0_CLOSI</name>
<dbReference type="Gene3D" id="2.60.60.20">
    <property type="entry name" value="PLAT/LH2 domain"/>
    <property type="match status" value="1"/>
</dbReference>
<accession>A0A3R7H8R0</accession>
<feature type="compositionally biased region" description="Polar residues" evidence="2">
    <location>
        <begin position="724"/>
        <end position="737"/>
    </location>
</feature>
<dbReference type="InterPro" id="IPR000907">
    <property type="entry name" value="LipOase"/>
</dbReference>
<dbReference type="InterPro" id="IPR036226">
    <property type="entry name" value="LipOase_C_sf"/>
</dbReference>
<dbReference type="InParanoid" id="A0A3R7H8R0"/>
<sequence>AMETAPIFLSPVFLGGNNLNIFPGARWLKWLERGYTYRKVRGSNPASASRLPLSRLGQPGSILALVLPSGGMAARHRKGVTAERLKFFLQYLFQRIIHSIGASLWAMTPIRRMTDSSLHLLMGGTSSKIAFEVCVVSSDYTGDQLGPDVSMVMFDHHGAQSPTITLDNIFKEEADYSQVKFTLDLEPWSRLKVFRRLHHIEFWCTTHTHPAPAWFLDRVIIRDRRFGMTAEWKYFFFPVHQWITPDHQYVVHDCESWLPQVDPFPDLREAELTTRMQLFTFFQRAKGLPVELQDIPSSELFFTDARWNIEAVVLEVIQHVDLASEYNSEESWDSLDDLGSFYKKHNITEPVSLQFWMMNDICFGAQRIRGCNPFTIELCRELPESFDAIATWIKPHLEGWTLRQLVSANRLYLLDYRIMRGLTCKRGRSLCAPLVLLLHTEKRQLKPIAIQLNQDAEAANPIFLPTDPTAVWLQAKLWVNLADACHHMIVGRLLTHIILESIYVSMRRNLAQSHPIYQLMAPHFRSILPVTRKLKEWTFENGWISRNIQLSHKGIKQLLKRGFKRWRFDVQANIYRELESRGVFNPEGLGNYPYRHDALIIHRILEKYVAKYLRYVYGGTEDLLQDGELQLWRNEIASPMEEGGLGLLGVPGSATKMGDPPEEVFGLVTMDETGKFLVGILYLAIIVAGSALRLPMFDEYGFPAHYPLSLFGSPPSDPGVSEASMMSNAPGSVASHSTTRGMNEVITSLPNRQMTVEVVLYTRLASRVQQSVLGKYESDYIFKPKAVAILEEFRKDLADAVAQIDANNLARDMHHQYRALDPSLMPNYPGI</sequence>
<dbReference type="STRING" id="79923.A0A3R7H8R0"/>
<dbReference type="EMBL" id="NIRI02000042">
    <property type="protein sequence ID" value="KAG5448632.1"/>
    <property type="molecule type" value="Genomic_DNA"/>
</dbReference>
<dbReference type="InterPro" id="IPR013819">
    <property type="entry name" value="LipOase_C"/>
</dbReference>
<dbReference type="Gene3D" id="1.20.245.10">
    <property type="entry name" value="Lipoxygenase-1, Domain 5"/>
    <property type="match status" value="2"/>
</dbReference>